<reference evidence="2" key="1">
    <citation type="submission" date="2022-11" db="UniProtKB">
        <authorList>
            <consortium name="WormBaseParasite"/>
        </authorList>
    </citation>
    <scope>IDENTIFICATION</scope>
</reference>
<protein>
    <submittedName>
        <fullName evidence="2">Secreted protein</fullName>
    </submittedName>
</protein>
<sequence length="136" mass="15182">MIFSRSLTGIICVFLFLRCPCTFCRQNSGLMTGLIYNKPPDPLDFLENAIAKIRSNPELALKWDTFIDPEHSNENHPAGGRKKSPTKKSKKEVKVADQPPPSKKEPPSSANDSTTEPVMWEKNLSGPDLPKKDWSG</sequence>
<evidence type="ECO:0000313" key="1">
    <source>
        <dbReference type="Proteomes" id="UP000887576"/>
    </source>
</evidence>
<dbReference type="Proteomes" id="UP000887576">
    <property type="component" value="Unplaced"/>
</dbReference>
<accession>A0AC34QUC5</accession>
<name>A0AC34QUC5_9BILA</name>
<organism evidence="1 2">
    <name type="scientific">Panagrolaimus sp. JU765</name>
    <dbReference type="NCBI Taxonomy" id="591449"/>
    <lineage>
        <taxon>Eukaryota</taxon>
        <taxon>Metazoa</taxon>
        <taxon>Ecdysozoa</taxon>
        <taxon>Nematoda</taxon>
        <taxon>Chromadorea</taxon>
        <taxon>Rhabditida</taxon>
        <taxon>Tylenchina</taxon>
        <taxon>Panagrolaimomorpha</taxon>
        <taxon>Panagrolaimoidea</taxon>
        <taxon>Panagrolaimidae</taxon>
        <taxon>Panagrolaimus</taxon>
    </lineage>
</organism>
<evidence type="ECO:0000313" key="2">
    <source>
        <dbReference type="WBParaSite" id="JU765_v2.g19592.t1"/>
    </source>
</evidence>
<dbReference type="WBParaSite" id="JU765_v2.g19592.t1">
    <property type="protein sequence ID" value="JU765_v2.g19592.t1"/>
    <property type="gene ID" value="JU765_v2.g19592"/>
</dbReference>
<proteinExistence type="predicted"/>